<reference evidence="8" key="1">
    <citation type="submission" date="2025-08" db="UniProtKB">
        <authorList>
            <consortium name="Ensembl"/>
        </authorList>
    </citation>
    <scope>IDENTIFICATION</scope>
</reference>
<proteinExistence type="predicted"/>
<reference evidence="8" key="2">
    <citation type="submission" date="2025-09" db="UniProtKB">
        <authorList>
            <consortium name="Ensembl"/>
        </authorList>
    </citation>
    <scope>IDENTIFICATION</scope>
</reference>
<dbReference type="SMART" id="SM00389">
    <property type="entry name" value="HOX"/>
    <property type="match status" value="1"/>
</dbReference>
<dbReference type="GO" id="GO:1904864">
    <property type="term" value="P:negative regulation of beta-catenin-TCF complex assembly"/>
    <property type="evidence" value="ECO:0007669"/>
    <property type="project" value="Ensembl"/>
</dbReference>
<dbReference type="GeneID" id="110963837"/>
<evidence type="ECO:0000256" key="4">
    <source>
        <dbReference type="PROSITE-ProRule" id="PRU00108"/>
    </source>
</evidence>
<dbReference type="GO" id="GO:0030036">
    <property type="term" value="P:actin cytoskeleton organization"/>
    <property type="evidence" value="ECO:0007669"/>
    <property type="project" value="Ensembl"/>
</dbReference>
<name>A0A3Q1GNW7_9TELE</name>
<dbReference type="AlphaFoldDB" id="A0A3Q1GNW7"/>
<dbReference type="RefSeq" id="XP_022068029.1">
    <property type="nucleotide sequence ID" value="XM_022212337.2"/>
</dbReference>
<dbReference type="OrthoDB" id="6159439at2759"/>
<dbReference type="STRING" id="80966.ENSAPOP00000029122"/>
<dbReference type="GO" id="GO:0043622">
    <property type="term" value="P:cortical microtubule organization"/>
    <property type="evidence" value="ECO:0007669"/>
    <property type="project" value="Ensembl"/>
</dbReference>
<dbReference type="InterPro" id="IPR017970">
    <property type="entry name" value="Homeobox_CS"/>
</dbReference>
<comment type="subcellular location">
    <subcellularLocation>
        <location evidence="4 5">Nucleus</location>
    </subcellularLocation>
</comment>
<sequence length="428" mass="47024">MADWKKKINYNYNTPFHAYAYDIMYLPGSEQNHSNLTSWGEGTFSDLSNYNAGVPPDWYSAAKTEDGSAPPTTEQNAVNGHCHYQGSGDVYIGESQTGRVLLTGPQQAADEARENEVGRPGSDTISDIETHNSPESCSSSSSSKEGSLPLADPATWVKKDLLEEVSRKGPDANRTISCSLIEESKVLATTEGEGTNDDTSAPPLTDPKKQDAAGVNNPKGRVRTAFSERQMSTLVQRFNLQRYLTPSEMKSLAELTGLTYKQVKTWFQNRRMKLRRHQKDTTWASEHHSVKENIYSNMPSHKPPYQGEARPPLREHFNQHMMEATFNKTTPQSLPFFMAAMGSAAGSPWYPPWSSTSPHAAVPNRPQVTGWSVPPGVSHYDYNPGAFNLAGVNIVNNIGHGPSFESKDGEPIGQSTMNTAAMVHNGGL</sequence>
<accession>A0A3Q1GNW7</accession>
<dbReference type="SUPFAM" id="SSF46689">
    <property type="entry name" value="Homeodomain-like"/>
    <property type="match status" value="1"/>
</dbReference>
<dbReference type="PROSITE" id="PS50071">
    <property type="entry name" value="HOMEOBOX_2"/>
    <property type="match status" value="1"/>
</dbReference>
<dbReference type="GO" id="GO:0106336">
    <property type="term" value="P:yolk syncytial layer development"/>
    <property type="evidence" value="ECO:0007669"/>
    <property type="project" value="Ensembl"/>
</dbReference>
<dbReference type="GO" id="GO:1905936">
    <property type="term" value="P:regulation of germ cell proliferation"/>
    <property type="evidence" value="ECO:0007669"/>
    <property type="project" value="Ensembl"/>
</dbReference>
<dbReference type="Gene3D" id="1.10.10.60">
    <property type="entry name" value="Homeodomain-like"/>
    <property type="match status" value="1"/>
</dbReference>
<dbReference type="Pfam" id="PF00046">
    <property type="entry name" value="Homeodomain"/>
    <property type="match status" value="1"/>
</dbReference>
<keyword evidence="1 4" id="KW-0238">DNA-binding</keyword>
<evidence type="ECO:0000256" key="2">
    <source>
        <dbReference type="ARBA" id="ARBA00023155"/>
    </source>
</evidence>
<dbReference type="PROSITE" id="PS00027">
    <property type="entry name" value="HOMEOBOX_1"/>
    <property type="match status" value="1"/>
</dbReference>
<dbReference type="Ensembl" id="ENSAPOT00000019914.1">
    <property type="protein sequence ID" value="ENSAPOP00000029122.1"/>
    <property type="gene ID" value="ENSAPOG00000014760.1"/>
</dbReference>
<dbReference type="InParanoid" id="A0A3Q1GNW7"/>
<dbReference type="GO" id="GO:0000981">
    <property type="term" value="F:DNA-binding transcription factor activity, RNA polymerase II-specific"/>
    <property type="evidence" value="ECO:0007669"/>
    <property type="project" value="InterPro"/>
</dbReference>
<dbReference type="GO" id="GO:0001706">
    <property type="term" value="P:endoderm formation"/>
    <property type="evidence" value="ECO:0007669"/>
    <property type="project" value="Ensembl"/>
</dbReference>
<evidence type="ECO:0000259" key="7">
    <source>
        <dbReference type="PROSITE" id="PS50071"/>
    </source>
</evidence>
<keyword evidence="9" id="KW-1185">Reference proteome</keyword>
<dbReference type="PANTHER" id="PTHR24327:SF88">
    <property type="entry name" value="NANOG"/>
    <property type="match status" value="1"/>
</dbReference>
<evidence type="ECO:0000256" key="6">
    <source>
        <dbReference type="SAM" id="MobiDB-lite"/>
    </source>
</evidence>
<dbReference type="GO" id="GO:0090090">
    <property type="term" value="P:negative regulation of canonical Wnt signaling pathway"/>
    <property type="evidence" value="ECO:0007669"/>
    <property type="project" value="Ensembl"/>
</dbReference>
<dbReference type="GO" id="GO:0005634">
    <property type="term" value="C:nucleus"/>
    <property type="evidence" value="ECO:0007669"/>
    <property type="project" value="UniProtKB-SubCell"/>
</dbReference>
<dbReference type="GO" id="GO:0003682">
    <property type="term" value="F:chromatin binding"/>
    <property type="evidence" value="ECO:0007669"/>
    <property type="project" value="Ensembl"/>
</dbReference>
<organism evidence="8 9">
    <name type="scientific">Acanthochromis polyacanthus</name>
    <name type="common">spiny chromis</name>
    <dbReference type="NCBI Taxonomy" id="80966"/>
    <lineage>
        <taxon>Eukaryota</taxon>
        <taxon>Metazoa</taxon>
        <taxon>Chordata</taxon>
        <taxon>Craniata</taxon>
        <taxon>Vertebrata</taxon>
        <taxon>Euteleostomi</taxon>
        <taxon>Actinopterygii</taxon>
        <taxon>Neopterygii</taxon>
        <taxon>Teleostei</taxon>
        <taxon>Neoteleostei</taxon>
        <taxon>Acanthomorphata</taxon>
        <taxon>Ovalentaria</taxon>
        <taxon>Pomacentridae</taxon>
        <taxon>Acanthochromis</taxon>
    </lineage>
</organism>
<feature type="region of interest" description="Disordered" evidence="6">
    <location>
        <begin position="187"/>
        <end position="219"/>
    </location>
</feature>
<dbReference type="CDD" id="cd00086">
    <property type="entry name" value="homeodomain"/>
    <property type="match status" value="1"/>
</dbReference>
<dbReference type="PANTHER" id="PTHR24327">
    <property type="entry name" value="HOMEOBOX PROTEIN"/>
    <property type="match status" value="1"/>
</dbReference>
<feature type="compositionally biased region" description="Low complexity" evidence="6">
    <location>
        <begin position="133"/>
        <end position="147"/>
    </location>
</feature>
<dbReference type="GO" id="GO:0090504">
    <property type="term" value="P:epiboly"/>
    <property type="evidence" value="ECO:0007669"/>
    <property type="project" value="Ensembl"/>
</dbReference>
<keyword evidence="3 4" id="KW-0539">Nucleus</keyword>
<dbReference type="GO" id="GO:0000978">
    <property type="term" value="F:RNA polymerase II cis-regulatory region sequence-specific DNA binding"/>
    <property type="evidence" value="ECO:0007669"/>
    <property type="project" value="TreeGrafter"/>
</dbReference>
<evidence type="ECO:0000256" key="1">
    <source>
        <dbReference type="ARBA" id="ARBA00023125"/>
    </source>
</evidence>
<dbReference type="InterPro" id="IPR009057">
    <property type="entry name" value="Homeodomain-like_sf"/>
</dbReference>
<dbReference type="GO" id="GO:0045892">
    <property type="term" value="P:negative regulation of DNA-templated transcription"/>
    <property type="evidence" value="ECO:0007669"/>
    <property type="project" value="Ensembl"/>
</dbReference>
<dbReference type="InterPro" id="IPR050460">
    <property type="entry name" value="Distal-less_Homeobox_TF"/>
</dbReference>
<dbReference type="InterPro" id="IPR001356">
    <property type="entry name" value="HD"/>
</dbReference>
<evidence type="ECO:0000313" key="9">
    <source>
        <dbReference type="Proteomes" id="UP000257200"/>
    </source>
</evidence>
<evidence type="ECO:0000256" key="3">
    <source>
        <dbReference type="ARBA" id="ARBA00023242"/>
    </source>
</evidence>
<keyword evidence="2 4" id="KW-0371">Homeobox</keyword>
<feature type="region of interest" description="Disordered" evidence="6">
    <location>
        <begin position="105"/>
        <end position="151"/>
    </location>
</feature>
<dbReference type="GeneTree" id="ENSGT00670000098076"/>
<dbReference type="GO" id="GO:0034728">
    <property type="term" value="P:nucleosome organization"/>
    <property type="evidence" value="ECO:0007669"/>
    <property type="project" value="Ensembl"/>
</dbReference>
<feature type="DNA-binding region" description="Homeobox" evidence="4">
    <location>
        <begin position="219"/>
        <end position="278"/>
    </location>
</feature>
<feature type="domain" description="Homeobox" evidence="7">
    <location>
        <begin position="217"/>
        <end position="277"/>
    </location>
</feature>
<dbReference type="Proteomes" id="UP000257200">
    <property type="component" value="Unplaced"/>
</dbReference>
<evidence type="ECO:0000313" key="8">
    <source>
        <dbReference type="Ensembl" id="ENSAPOP00000029122.1"/>
    </source>
</evidence>
<dbReference type="GO" id="GO:0042802">
    <property type="term" value="F:identical protein binding"/>
    <property type="evidence" value="ECO:0007669"/>
    <property type="project" value="Ensembl"/>
</dbReference>
<protein>
    <submittedName>
        <fullName evidence="8">Nanog homeobox</fullName>
    </submittedName>
</protein>
<evidence type="ECO:0000256" key="5">
    <source>
        <dbReference type="RuleBase" id="RU000682"/>
    </source>
</evidence>